<feature type="compositionally biased region" description="Polar residues" evidence="2">
    <location>
        <begin position="39"/>
        <end position="52"/>
    </location>
</feature>
<organism evidence="4 5">
    <name type="scientific">Modicisalibacter xianhensis</name>
    <dbReference type="NCBI Taxonomy" id="442341"/>
    <lineage>
        <taxon>Bacteria</taxon>
        <taxon>Pseudomonadati</taxon>
        <taxon>Pseudomonadota</taxon>
        <taxon>Gammaproteobacteria</taxon>
        <taxon>Oceanospirillales</taxon>
        <taxon>Halomonadaceae</taxon>
        <taxon>Modicisalibacter</taxon>
    </lineage>
</organism>
<evidence type="ECO:0000313" key="4">
    <source>
        <dbReference type="EMBL" id="TDX28628.1"/>
    </source>
</evidence>
<dbReference type="OrthoDB" id="5739852at2"/>
<dbReference type="GO" id="GO:0032259">
    <property type="term" value="P:methylation"/>
    <property type="evidence" value="ECO:0007669"/>
    <property type="project" value="UniProtKB-KW"/>
</dbReference>
<keyword evidence="1" id="KW-0175">Coiled coil</keyword>
<gene>
    <name evidence="4" type="ORF">DFO67_1097</name>
</gene>
<feature type="region of interest" description="Disordered" evidence="2">
    <location>
        <begin position="1"/>
        <end position="160"/>
    </location>
</feature>
<feature type="compositionally biased region" description="Basic and acidic residues" evidence="2">
    <location>
        <begin position="53"/>
        <end position="81"/>
    </location>
</feature>
<feature type="transmembrane region" description="Helical" evidence="3">
    <location>
        <begin position="165"/>
        <end position="186"/>
    </location>
</feature>
<reference evidence="4 5" key="1">
    <citation type="submission" date="2019-03" db="EMBL/GenBank/DDBJ databases">
        <title>Freshwater and sediment microbial communities from various areas in North America, analyzing microbe dynamics in response to fracking.</title>
        <authorList>
            <person name="Lamendella R."/>
        </authorList>
    </citation>
    <scope>NUCLEOTIDE SEQUENCE [LARGE SCALE GENOMIC DNA]</scope>
    <source>
        <strain evidence="4 5">6_TX</strain>
    </source>
</reference>
<proteinExistence type="predicted"/>
<evidence type="ECO:0000313" key="5">
    <source>
        <dbReference type="Proteomes" id="UP000294489"/>
    </source>
</evidence>
<dbReference type="PANTHER" id="PTHR38043:SF1">
    <property type="entry name" value="PROTEIN HEMX"/>
    <property type="match status" value="1"/>
</dbReference>
<comment type="caution">
    <text evidence="4">The sequence shown here is derived from an EMBL/GenBank/DDBJ whole genome shotgun (WGS) entry which is preliminary data.</text>
</comment>
<keyword evidence="3" id="KW-0472">Membrane</keyword>
<dbReference type="PANTHER" id="PTHR38043">
    <property type="entry name" value="PROTEIN HEMX"/>
    <property type="match status" value="1"/>
</dbReference>
<protein>
    <submittedName>
        <fullName evidence="4">Uroporphyrin-3 C-methyltransferase</fullName>
    </submittedName>
</protein>
<dbReference type="Proteomes" id="UP000294489">
    <property type="component" value="Unassembled WGS sequence"/>
</dbReference>
<keyword evidence="4" id="KW-0808">Transferase</keyword>
<evidence type="ECO:0000256" key="3">
    <source>
        <dbReference type="SAM" id="Phobius"/>
    </source>
</evidence>
<sequence length="498" mass="53745">MSKQEHDQDEQRAPSGAGKGESPGDASKKPATDKGAAAQSGNGKAASTSSNNDKSKAAESAGKTDRSDANRPATDDAKSRQEGSAAPAKAQEAGKPGKSQDTKPEPAKTGIGSNASTSKPGDKPKDTPSRPATPGTTATSGSGSAGTTATRTTSGSGGGGSKAGVVALVLVILLLLVAVIAGWWAWQKLQAQQSQLSQVSQVQSNTSANADAIDELRSQLSGRDQQRQQAVQELRNEMQQYRQEMNQTLDDVLAKLAEEQETNPNEWLFSEVEYLLRLANQRLQLERDVNGAISLLRTADERLAEADNPALTPVRRAIQSELGELKSVPDIDRTGLYLQLMAQQQQLAKLPLQQDIEQVAAEAGDTSTVEGAWQQQLSRLWQEIKELVVVRRHDQALEALMTPEQESYLRQNVRLQLEQAQLALLQANPELYRASLEKAITLIEGYYDTDSDGVQQVLDTLRSLMDKTIRPELPDISESLQALRDFMTRRQGGGSGEA</sequence>
<feature type="coiled-coil region" evidence="1">
    <location>
        <begin position="224"/>
        <end position="262"/>
    </location>
</feature>
<dbReference type="Pfam" id="PF04375">
    <property type="entry name" value="HemX"/>
    <property type="match status" value="1"/>
</dbReference>
<name>A0A4R8FYF5_9GAMM</name>
<dbReference type="InterPro" id="IPR007470">
    <property type="entry name" value="HemX"/>
</dbReference>
<dbReference type="EMBL" id="SOEC01000009">
    <property type="protein sequence ID" value="TDX28628.1"/>
    <property type="molecule type" value="Genomic_DNA"/>
</dbReference>
<keyword evidence="3" id="KW-0812">Transmembrane</keyword>
<feature type="compositionally biased region" description="Basic and acidic residues" evidence="2">
    <location>
        <begin position="1"/>
        <end position="12"/>
    </location>
</feature>
<dbReference type="AlphaFoldDB" id="A0A4R8FYF5"/>
<keyword evidence="3" id="KW-1133">Transmembrane helix</keyword>
<keyword evidence="4" id="KW-0489">Methyltransferase</keyword>
<evidence type="ECO:0000256" key="2">
    <source>
        <dbReference type="SAM" id="MobiDB-lite"/>
    </source>
</evidence>
<accession>A0A4R8FYF5</accession>
<dbReference type="RefSeq" id="WP_134018027.1">
    <property type="nucleotide sequence ID" value="NZ_SOEC01000009.1"/>
</dbReference>
<dbReference type="GO" id="GO:0008168">
    <property type="term" value="F:methyltransferase activity"/>
    <property type="evidence" value="ECO:0007669"/>
    <property type="project" value="UniProtKB-KW"/>
</dbReference>
<evidence type="ECO:0000256" key="1">
    <source>
        <dbReference type="SAM" id="Coils"/>
    </source>
</evidence>
<feature type="compositionally biased region" description="Low complexity" evidence="2">
    <location>
        <begin position="129"/>
        <end position="154"/>
    </location>
</feature>